<organism evidence="2 3">
    <name type="scientific">Daphnia pulex</name>
    <name type="common">Water flea</name>
    <dbReference type="NCBI Taxonomy" id="6669"/>
    <lineage>
        <taxon>Eukaryota</taxon>
        <taxon>Metazoa</taxon>
        <taxon>Ecdysozoa</taxon>
        <taxon>Arthropoda</taxon>
        <taxon>Crustacea</taxon>
        <taxon>Branchiopoda</taxon>
        <taxon>Diplostraca</taxon>
        <taxon>Cladocera</taxon>
        <taxon>Anomopoda</taxon>
        <taxon>Daphniidae</taxon>
        <taxon>Daphnia</taxon>
    </lineage>
</organism>
<sequence>MVCFELKVRLRLCHRNQLSPKIVCNHIRVQKCEMFVFASSMGRPGCQVKMTSEICDVDDSVKEMSSSSTTDSQMPLMEDHRSESATTSTQIHDLTDEHDGGDYHFLTFTRNVVA</sequence>
<reference evidence="2 3" key="1">
    <citation type="journal article" date="2011" name="Science">
        <title>The ecoresponsive genome of Daphnia pulex.</title>
        <authorList>
            <person name="Colbourne J.K."/>
            <person name="Pfrender M.E."/>
            <person name="Gilbert D."/>
            <person name="Thomas W.K."/>
            <person name="Tucker A."/>
            <person name="Oakley T.H."/>
            <person name="Tokishita S."/>
            <person name="Aerts A."/>
            <person name="Arnold G.J."/>
            <person name="Basu M.K."/>
            <person name="Bauer D.J."/>
            <person name="Caceres C.E."/>
            <person name="Carmel L."/>
            <person name="Casola C."/>
            <person name="Choi J.H."/>
            <person name="Detter J.C."/>
            <person name="Dong Q."/>
            <person name="Dusheyko S."/>
            <person name="Eads B.D."/>
            <person name="Frohlich T."/>
            <person name="Geiler-Samerotte K.A."/>
            <person name="Gerlach D."/>
            <person name="Hatcher P."/>
            <person name="Jogdeo S."/>
            <person name="Krijgsveld J."/>
            <person name="Kriventseva E.V."/>
            <person name="Kultz D."/>
            <person name="Laforsch C."/>
            <person name="Lindquist E."/>
            <person name="Lopez J."/>
            <person name="Manak J.R."/>
            <person name="Muller J."/>
            <person name="Pangilinan J."/>
            <person name="Patwardhan R.P."/>
            <person name="Pitluck S."/>
            <person name="Pritham E.J."/>
            <person name="Rechtsteiner A."/>
            <person name="Rho M."/>
            <person name="Rogozin I.B."/>
            <person name="Sakarya O."/>
            <person name="Salamov A."/>
            <person name="Schaack S."/>
            <person name="Shapiro H."/>
            <person name="Shiga Y."/>
            <person name="Skalitzky C."/>
            <person name="Smith Z."/>
            <person name="Souvorov A."/>
            <person name="Sung W."/>
            <person name="Tang Z."/>
            <person name="Tsuchiya D."/>
            <person name="Tu H."/>
            <person name="Vos H."/>
            <person name="Wang M."/>
            <person name="Wolf Y.I."/>
            <person name="Yamagata H."/>
            <person name="Yamada T."/>
            <person name="Ye Y."/>
            <person name="Shaw J.R."/>
            <person name="Andrews J."/>
            <person name="Crease T.J."/>
            <person name="Tang H."/>
            <person name="Lucas S.M."/>
            <person name="Robertson H.M."/>
            <person name="Bork P."/>
            <person name="Koonin E.V."/>
            <person name="Zdobnov E.M."/>
            <person name="Grigoriev I.V."/>
            <person name="Lynch M."/>
            <person name="Boore J.L."/>
        </authorList>
    </citation>
    <scope>NUCLEOTIDE SEQUENCE [LARGE SCALE GENOMIC DNA]</scope>
</reference>
<dbReference type="HOGENOM" id="CLU_2123507_0_0_1"/>
<evidence type="ECO:0000313" key="2">
    <source>
        <dbReference type="EMBL" id="EFX89325.1"/>
    </source>
</evidence>
<proteinExistence type="predicted"/>
<feature type="region of interest" description="Disordered" evidence="1">
    <location>
        <begin position="60"/>
        <end position="89"/>
    </location>
</feature>
<evidence type="ECO:0000313" key="3">
    <source>
        <dbReference type="Proteomes" id="UP000000305"/>
    </source>
</evidence>
<name>E9FT76_DAPPU</name>
<dbReference type="EMBL" id="GL732524">
    <property type="protein sequence ID" value="EFX89325.1"/>
    <property type="molecule type" value="Genomic_DNA"/>
</dbReference>
<dbReference type="Proteomes" id="UP000000305">
    <property type="component" value="Unassembled WGS sequence"/>
</dbReference>
<gene>
    <name evidence="2" type="ORF">DAPPUDRAFT_310310</name>
</gene>
<protein>
    <submittedName>
        <fullName evidence="2">Uncharacterized protein</fullName>
    </submittedName>
</protein>
<keyword evidence="3" id="KW-1185">Reference proteome</keyword>
<dbReference type="AlphaFoldDB" id="E9FT76"/>
<accession>E9FT76</accession>
<dbReference type="InParanoid" id="E9FT76"/>
<dbReference type="KEGG" id="dpx:DAPPUDRAFT_310310"/>
<feature type="compositionally biased region" description="Polar residues" evidence="1">
    <location>
        <begin position="63"/>
        <end position="73"/>
    </location>
</feature>
<evidence type="ECO:0000256" key="1">
    <source>
        <dbReference type="SAM" id="MobiDB-lite"/>
    </source>
</evidence>